<evidence type="ECO:0000256" key="3">
    <source>
        <dbReference type="ARBA" id="ARBA00023004"/>
    </source>
</evidence>
<protein>
    <submittedName>
        <fullName evidence="6">Metallophosphoesterase</fullName>
    </submittedName>
</protein>
<dbReference type="GO" id="GO:0046872">
    <property type="term" value="F:metal ion binding"/>
    <property type="evidence" value="ECO:0007669"/>
    <property type="project" value="UniProtKB-KW"/>
</dbReference>
<evidence type="ECO:0000256" key="1">
    <source>
        <dbReference type="ARBA" id="ARBA00022723"/>
    </source>
</evidence>
<keyword evidence="2" id="KW-0378">Hydrolase</keyword>
<accession>A0A1T3NPU9</accession>
<dbReference type="Pfam" id="PF00149">
    <property type="entry name" value="Metallophos"/>
    <property type="match status" value="1"/>
</dbReference>
<comment type="caution">
    <text evidence="6">The sequence shown here is derived from an EMBL/GenBank/DDBJ whole genome shotgun (WGS) entry which is preliminary data.</text>
</comment>
<evidence type="ECO:0000256" key="2">
    <source>
        <dbReference type="ARBA" id="ARBA00022801"/>
    </source>
</evidence>
<name>A0A1T3NPU9_9ACTN</name>
<dbReference type="AlphaFoldDB" id="A0A1T3NPU9"/>
<dbReference type="SUPFAM" id="SSF56300">
    <property type="entry name" value="Metallo-dependent phosphatases"/>
    <property type="match status" value="1"/>
</dbReference>
<keyword evidence="1" id="KW-0479">Metal-binding</keyword>
<proteinExistence type="inferred from homology"/>
<feature type="domain" description="Calcineurin-like phosphoesterase" evidence="5">
    <location>
        <begin position="4"/>
        <end position="189"/>
    </location>
</feature>
<evidence type="ECO:0000313" key="6">
    <source>
        <dbReference type="EMBL" id="OPC78856.1"/>
    </source>
</evidence>
<dbReference type="STRING" id="159449.B4N89_32510"/>
<dbReference type="InterPro" id="IPR050884">
    <property type="entry name" value="CNP_phosphodiesterase-III"/>
</dbReference>
<reference evidence="6 7" key="1">
    <citation type="submission" date="2017-03" db="EMBL/GenBank/DDBJ databases">
        <title>Draft genome sequence of Streptomyces scabrisporus NF3, endophyte isolated from Amphipterygium adstringens.</title>
        <authorList>
            <person name="Vazquez M."/>
            <person name="Ceapa C.D."/>
            <person name="Rodriguez Luna D."/>
            <person name="Sanchez Esquivel S."/>
        </authorList>
    </citation>
    <scope>NUCLEOTIDE SEQUENCE [LARGE SCALE GENOMIC DNA]</scope>
    <source>
        <strain evidence="6 7">NF3</strain>
    </source>
</reference>
<dbReference type="Gene3D" id="3.60.21.10">
    <property type="match status" value="1"/>
</dbReference>
<sequence length="250" mass="26883">MIVFAHLSDTHLDGSRRAAKRTRATMEHLNALPFDLDAVLVTGDIVDHGSPAEYDEARAVLASRHPLLILPGNHDVRGPFRKGLLDEPADDAPINRAHRTERAVYALCDSSIPGRDDGLIADETLTWLTGVLDETPSSVPVFVAFHHPPVELGIPTIDAIRQFGADRLAAVVADRPNVAALLCGHAHTPAATTFAGKPLIVAPGVVSTVNLPWERADEDAPFVDVDIPPALAFHVLDDAGRLTTHFRTVV</sequence>
<keyword evidence="7" id="KW-1185">Reference proteome</keyword>
<dbReference type="OrthoDB" id="5241795at2"/>
<dbReference type="EMBL" id="MWQN01000002">
    <property type="protein sequence ID" value="OPC78856.1"/>
    <property type="molecule type" value="Genomic_DNA"/>
</dbReference>
<gene>
    <name evidence="6" type="ORF">B4N89_32510</name>
</gene>
<keyword evidence="3" id="KW-0408">Iron</keyword>
<dbReference type="InterPro" id="IPR004843">
    <property type="entry name" value="Calcineurin-like_PHP"/>
</dbReference>
<evidence type="ECO:0000313" key="7">
    <source>
        <dbReference type="Proteomes" id="UP000190037"/>
    </source>
</evidence>
<dbReference type="GO" id="GO:0016787">
    <property type="term" value="F:hydrolase activity"/>
    <property type="evidence" value="ECO:0007669"/>
    <property type="project" value="UniProtKB-KW"/>
</dbReference>
<dbReference type="PANTHER" id="PTHR42988">
    <property type="entry name" value="PHOSPHOHYDROLASE"/>
    <property type="match status" value="1"/>
</dbReference>
<comment type="similarity">
    <text evidence="4">Belongs to the cyclic nucleotide phosphodiesterase class-III family.</text>
</comment>
<evidence type="ECO:0000259" key="5">
    <source>
        <dbReference type="Pfam" id="PF00149"/>
    </source>
</evidence>
<evidence type="ECO:0000256" key="4">
    <source>
        <dbReference type="ARBA" id="ARBA00025742"/>
    </source>
</evidence>
<organism evidence="6 7">
    <name type="scientific">Embleya scabrispora</name>
    <dbReference type="NCBI Taxonomy" id="159449"/>
    <lineage>
        <taxon>Bacteria</taxon>
        <taxon>Bacillati</taxon>
        <taxon>Actinomycetota</taxon>
        <taxon>Actinomycetes</taxon>
        <taxon>Kitasatosporales</taxon>
        <taxon>Streptomycetaceae</taxon>
        <taxon>Embleya</taxon>
    </lineage>
</organism>
<dbReference type="RefSeq" id="WP_078980060.1">
    <property type="nucleotide sequence ID" value="NZ_MWQN01000002.1"/>
</dbReference>
<dbReference type="PANTHER" id="PTHR42988:SF2">
    <property type="entry name" value="CYCLIC NUCLEOTIDE PHOSPHODIESTERASE CBUA0032-RELATED"/>
    <property type="match status" value="1"/>
</dbReference>
<dbReference type="Proteomes" id="UP000190037">
    <property type="component" value="Unassembled WGS sequence"/>
</dbReference>
<dbReference type="InterPro" id="IPR029052">
    <property type="entry name" value="Metallo-depent_PP-like"/>
</dbReference>